<organism evidence="2 3">
    <name type="scientific">Rhizoclosmatium globosum</name>
    <dbReference type="NCBI Taxonomy" id="329046"/>
    <lineage>
        <taxon>Eukaryota</taxon>
        <taxon>Fungi</taxon>
        <taxon>Fungi incertae sedis</taxon>
        <taxon>Chytridiomycota</taxon>
        <taxon>Chytridiomycota incertae sedis</taxon>
        <taxon>Chytridiomycetes</taxon>
        <taxon>Chytridiales</taxon>
        <taxon>Chytriomycetaceae</taxon>
        <taxon>Rhizoclosmatium</taxon>
    </lineage>
</organism>
<protein>
    <submittedName>
        <fullName evidence="2">Uncharacterized protein</fullName>
    </submittedName>
</protein>
<feature type="region of interest" description="Disordered" evidence="1">
    <location>
        <begin position="372"/>
        <end position="391"/>
    </location>
</feature>
<feature type="compositionally biased region" description="Pro residues" evidence="1">
    <location>
        <begin position="16"/>
        <end position="34"/>
    </location>
</feature>
<feature type="region of interest" description="Disordered" evidence="1">
    <location>
        <begin position="253"/>
        <end position="283"/>
    </location>
</feature>
<feature type="compositionally biased region" description="Low complexity" evidence="1">
    <location>
        <begin position="260"/>
        <end position="283"/>
    </location>
</feature>
<feature type="compositionally biased region" description="Polar residues" evidence="1">
    <location>
        <begin position="1"/>
        <end position="13"/>
    </location>
</feature>
<name>A0A1Y2CVM5_9FUNG</name>
<dbReference type="EMBL" id="MCGO01000006">
    <property type="protein sequence ID" value="ORY50946.1"/>
    <property type="molecule type" value="Genomic_DNA"/>
</dbReference>
<sequence>MTTDTPPAYTQGNAEAPPPFDAHVTPLPPPPPRPIRSGHAIASPEFIRSAAQNHLRSSFLFPPIADLFIDFKPARDARLVRVDPVAVFAVDAIRATEERRLVTKSEPNKMNRLAMVGHGSLVFVDHGISWLTRAFTISNETVDQLFSVPIKASLIGDSSERLKFKQNALVQHETDYSLISALTHRFQLVLQTLWFQIRHLSLAAVNVLLRDSFLVRNAMLPGKLICKKCDGTVSSSRPKNRRIVINYYYDKENHPRRVRPNPSRNPRNTTTTPTSKTPIKTTTPCPSCKSTGRKLCETCNATGKRICKTCDGTLSTLTYLSLRVSRLLHHTTNYFQKPISPQTSLYQTTGTPTPIPYPHKVPTRVIWESVEIDPTSTASTTTTRTTQLPTA</sequence>
<accession>A0A1Y2CVM5</accession>
<comment type="caution">
    <text evidence="2">The sequence shown here is derived from an EMBL/GenBank/DDBJ whole genome shotgun (WGS) entry which is preliminary data.</text>
</comment>
<gene>
    <name evidence="2" type="ORF">BCR33DRAFT_498884</name>
</gene>
<keyword evidence="3" id="KW-1185">Reference proteome</keyword>
<feature type="compositionally biased region" description="Low complexity" evidence="1">
    <location>
        <begin position="375"/>
        <end position="391"/>
    </location>
</feature>
<dbReference type="Proteomes" id="UP000193642">
    <property type="component" value="Unassembled WGS sequence"/>
</dbReference>
<feature type="region of interest" description="Disordered" evidence="1">
    <location>
        <begin position="1"/>
        <end position="34"/>
    </location>
</feature>
<dbReference type="AlphaFoldDB" id="A0A1Y2CVM5"/>
<evidence type="ECO:0000313" key="3">
    <source>
        <dbReference type="Proteomes" id="UP000193642"/>
    </source>
</evidence>
<reference evidence="2 3" key="1">
    <citation type="submission" date="2016-07" db="EMBL/GenBank/DDBJ databases">
        <title>Pervasive Adenine N6-methylation of Active Genes in Fungi.</title>
        <authorList>
            <consortium name="DOE Joint Genome Institute"/>
            <person name="Mondo S.J."/>
            <person name="Dannebaum R.O."/>
            <person name="Kuo R.C."/>
            <person name="Labutti K."/>
            <person name="Haridas S."/>
            <person name="Kuo A."/>
            <person name="Salamov A."/>
            <person name="Ahrendt S.R."/>
            <person name="Lipzen A."/>
            <person name="Sullivan W."/>
            <person name="Andreopoulos W.B."/>
            <person name="Clum A."/>
            <person name="Lindquist E."/>
            <person name="Daum C."/>
            <person name="Ramamoorthy G.K."/>
            <person name="Gryganskyi A."/>
            <person name="Culley D."/>
            <person name="Magnuson J.K."/>
            <person name="James T.Y."/>
            <person name="O'Malley M.A."/>
            <person name="Stajich J.E."/>
            <person name="Spatafora J.W."/>
            <person name="Visel A."/>
            <person name="Grigoriev I.V."/>
        </authorList>
    </citation>
    <scope>NUCLEOTIDE SEQUENCE [LARGE SCALE GENOMIC DNA]</scope>
    <source>
        <strain evidence="2 3">JEL800</strain>
    </source>
</reference>
<evidence type="ECO:0000313" key="2">
    <source>
        <dbReference type="EMBL" id="ORY50946.1"/>
    </source>
</evidence>
<proteinExistence type="predicted"/>
<evidence type="ECO:0000256" key="1">
    <source>
        <dbReference type="SAM" id="MobiDB-lite"/>
    </source>
</evidence>